<evidence type="ECO:0000313" key="2">
    <source>
        <dbReference type="EMBL" id="KAJ1177775.1"/>
    </source>
</evidence>
<comment type="caution">
    <text evidence="2">The sequence shown here is derived from an EMBL/GenBank/DDBJ whole genome shotgun (WGS) entry which is preliminary data.</text>
</comment>
<evidence type="ECO:0000256" key="1">
    <source>
        <dbReference type="SAM" id="MobiDB-lite"/>
    </source>
</evidence>
<gene>
    <name evidence="2" type="ORF">NDU88_003027</name>
</gene>
<dbReference type="AlphaFoldDB" id="A0AAV7TM89"/>
<dbReference type="EMBL" id="JANPWB010000006">
    <property type="protein sequence ID" value="KAJ1177775.1"/>
    <property type="molecule type" value="Genomic_DNA"/>
</dbReference>
<evidence type="ECO:0000313" key="3">
    <source>
        <dbReference type="Proteomes" id="UP001066276"/>
    </source>
</evidence>
<name>A0AAV7TM89_PLEWA</name>
<organism evidence="2 3">
    <name type="scientific">Pleurodeles waltl</name>
    <name type="common">Iberian ribbed newt</name>
    <dbReference type="NCBI Taxonomy" id="8319"/>
    <lineage>
        <taxon>Eukaryota</taxon>
        <taxon>Metazoa</taxon>
        <taxon>Chordata</taxon>
        <taxon>Craniata</taxon>
        <taxon>Vertebrata</taxon>
        <taxon>Euteleostomi</taxon>
        <taxon>Amphibia</taxon>
        <taxon>Batrachia</taxon>
        <taxon>Caudata</taxon>
        <taxon>Salamandroidea</taxon>
        <taxon>Salamandridae</taxon>
        <taxon>Pleurodelinae</taxon>
        <taxon>Pleurodeles</taxon>
    </lineage>
</organism>
<feature type="region of interest" description="Disordered" evidence="1">
    <location>
        <begin position="1"/>
        <end position="32"/>
    </location>
</feature>
<reference evidence="2" key="1">
    <citation type="journal article" date="2022" name="bioRxiv">
        <title>Sequencing and chromosome-scale assembly of the giantPleurodeles waltlgenome.</title>
        <authorList>
            <person name="Brown T."/>
            <person name="Elewa A."/>
            <person name="Iarovenko S."/>
            <person name="Subramanian E."/>
            <person name="Araus A.J."/>
            <person name="Petzold A."/>
            <person name="Susuki M."/>
            <person name="Suzuki K.-i.T."/>
            <person name="Hayashi T."/>
            <person name="Toyoda A."/>
            <person name="Oliveira C."/>
            <person name="Osipova E."/>
            <person name="Leigh N.D."/>
            <person name="Simon A."/>
            <person name="Yun M.H."/>
        </authorList>
    </citation>
    <scope>NUCLEOTIDE SEQUENCE</scope>
    <source>
        <strain evidence="2">20211129_DDA</strain>
        <tissue evidence="2">Liver</tissue>
    </source>
</reference>
<protein>
    <submittedName>
        <fullName evidence="2">Uncharacterized protein</fullName>
    </submittedName>
</protein>
<accession>A0AAV7TM89</accession>
<sequence length="126" mass="12690">MGDSADDLGSGGVERWKADSLGPVGEEGGGGVEKGVDYVVEYGGDGWAGFVVDEMRTGAGRGSGVDGVHGFLVSSCVVGAQVDGDANTWPVEAVFVLEFVSLGGGNGYVGFRGGVGPGFREEGDVR</sequence>
<dbReference type="Proteomes" id="UP001066276">
    <property type="component" value="Chromosome 3_2"/>
</dbReference>
<keyword evidence="3" id="KW-1185">Reference proteome</keyword>
<proteinExistence type="predicted"/>